<dbReference type="EMBL" id="JAKMUR010000007">
    <property type="protein sequence ID" value="MCZ9291425.1"/>
    <property type="molecule type" value="Genomic_DNA"/>
</dbReference>
<protein>
    <submittedName>
        <fullName evidence="1">Uncharacterized protein</fullName>
    </submittedName>
</protein>
<dbReference type="Proteomes" id="UP001146453">
    <property type="component" value="Unassembled WGS sequence"/>
</dbReference>
<reference evidence="1" key="1">
    <citation type="submission" date="2022-02" db="EMBL/GenBank/DDBJ databases">
        <title>Corynebacterium sp. from urogenital microbiome.</title>
        <authorList>
            <person name="Cappelli E.A."/>
            <person name="Ribeiro T.G."/>
            <person name="Peixe L."/>
        </authorList>
    </citation>
    <scope>NUCLEOTIDE SEQUENCE</scope>
    <source>
        <strain evidence="1">C8Ua_144</strain>
    </source>
</reference>
<comment type="caution">
    <text evidence="1">The sequence shown here is derived from an EMBL/GenBank/DDBJ whole genome shotgun (WGS) entry which is preliminary data.</text>
</comment>
<accession>A0ABT4R7D9</accession>
<name>A0ABT4R7D9_9CORY</name>
<proteinExistence type="predicted"/>
<sequence length="177" mass="19258">MTALAQLAYLRNSMEAKHWLALKRLVRNELVVDYLTLSDATQRTTSPIRILYELSLADAQVAVNGSGMPESVNYCYANVRALASSVLSNQLGLPQNLDAEAVPSDTERAALAAALADETISVTVGEAVEYAIAVHQWNDAERARAALYGDTVDPIHLPPYPNVAQWPRLKSPKVKNG</sequence>
<organism evidence="1 2">
    <name type="scientific">Corynebacterium lehmanniae</name>
    <dbReference type="NCBI Taxonomy" id="2913497"/>
    <lineage>
        <taxon>Bacteria</taxon>
        <taxon>Bacillati</taxon>
        <taxon>Actinomycetota</taxon>
        <taxon>Actinomycetes</taxon>
        <taxon>Mycobacteriales</taxon>
        <taxon>Corynebacteriaceae</taxon>
        <taxon>Corynebacterium</taxon>
    </lineage>
</organism>
<evidence type="ECO:0000313" key="2">
    <source>
        <dbReference type="Proteomes" id="UP001146453"/>
    </source>
</evidence>
<keyword evidence="2" id="KW-1185">Reference proteome</keyword>
<gene>
    <name evidence="1" type="ORF">L8U61_04655</name>
</gene>
<evidence type="ECO:0000313" key="1">
    <source>
        <dbReference type="EMBL" id="MCZ9291425.1"/>
    </source>
</evidence>
<dbReference type="RefSeq" id="WP_269952052.1">
    <property type="nucleotide sequence ID" value="NZ_JAKMUR010000007.1"/>
</dbReference>